<evidence type="ECO:0000256" key="1">
    <source>
        <dbReference type="ARBA" id="ARBA00004651"/>
    </source>
</evidence>
<dbReference type="PANTHER" id="PTHR47371">
    <property type="entry name" value="LIPOTEICHOIC ACID SYNTHASE"/>
    <property type="match status" value="1"/>
</dbReference>
<comment type="subcellular location">
    <subcellularLocation>
        <location evidence="1">Cell membrane</location>
        <topology evidence="1">Multi-pass membrane protein</topology>
    </subcellularLocation>
</comment>
<reference evidence="8 9" key="1">
    <citation type="submission" date="2019-02" db="EMBL/GenBank/DDBJ databases">
        <title>Deep-cultivation of Planctomycetes and their phenomic and genomic characterization uncovers novel biology.</title>
        <authorList>
            <person name="Wiegand S."/>
            <person name="Jogler M."/>
            <person name="Boedeker C."/>
            <person name="Pinto D."/>
            <person name="Vollmers J."/>
            <person name="Rivas-Marin E."/>
            <person name="Kohn T."/>
            <person name="Peeters S.H."/>
            <person name="Heuer A."/>
            <person name="Rast P."/>
            <person name="Oberbeckmann S."/>
            <person name="Bunk B."/>
            <person name="Jeske O."/>
            <person name="Meyerdierks A."/>
            <person name="Storesund J.E."/>
            <person name="Kallscheuer N."/>
            <person name="Luecker S."/>
            <person name="Lage O.M."/>
            <person name="Pohl T."/>
            <person name="Merkel B.J."/>
            <person name="Hornburger P."/>
            <person name="Mueller R.-W."/>
            <person name="Bruemmer F."/>
            <person name="Labrenz M."/>
            <person name="Spormann A.M."/>
            <person name="Op Den Camp H."/>
            <person name="Overmann J."/>
            <person name="Amann R."/>
            <person name="Jetten M.S.M."/>
            <person name="Mascher T."/>
            <person name="Medema M.H."/>
            <person name="Devos D.P."/>
            <person name="Kaster A.-K."/>
            <person name="Ovreas L."/>
            <person name="Rohde M."/>
            <person name="Galperin M.Y."/>
            <person name="Jogler C."/>
        </authorList>
    </citation>
    <scope>NUCLEOTIDE SEQUENCE [LARGE SCALE GENOMIC DNA]</scope>
    <source>
        <strain evidence="8 9">Poly59</strain>
    </source>
</reference>
<dbReference type="AlphaFoldDB" id="A0A5C6EN91"/>
<feature type="transmembrane region" description="Helical" evidence="6">
    <location>
        <begin position="170"/>
        <end position="186"/>
    </location>
</feature>
<proteinExistence type="predicted"/>
<feature type="transmembrane region" description="Helical" evidence="6">
    <location>
        <begin position="12"/>
        <end position="31"/>
    </location>
</feature>
<dbReference type="RefSeq" id="WP_146534613.1">
    <property type="nucleotide sequence ID" value="NZ_SJPX01000003.1"/>
</dbReference>
<feature type="transmembrane region" description="Helical" evidence="6">
    <location>
        <begin position="78"/>
        <end position="100"/>
    </location>
</feature>
<keyword evidence="3 6" id="KW-0812">Transmembrane</keyword>
<feature type="transmembrane region" description="Helical" evidence="6">
    <location>
        <begin position="120"/>
        <end position="149"/>
    </location>
</feature>
<feature type="domain" description="Sulfatase N-terminal" evidence="7">
    <location>
        <begin position="271"/>
        <end position="536"/>
    </location>
</feature>
<organism evidence="8 9">
    <name type="scientific">Rubripirellula reticaptiva</name>
    <dbReference type="NCBI Taxonomy" id="2528013"/>
    <lineage>
        <taxon>Bacteria</taxon>
        <taxon>Pseudomonadati</taxon>
        <taxon>Planctomycetota</taxon>
        <taxon>Planctomycetia</taxon>
        <taxon>Pirellulales</taxon>
        <taxon>Pirellulaceae</taxon>
        <taxon>Rubripirellula</taxon>
    </lineage>
</organism>
<accession>A0A5C6EN91</accession>
<feature type="transmembrane region" description="Helical" evidence="6">
    <location>
        <begin position="43"/>
        <end position="66"/>
    </location>
</feature>
<evidence type="ECO:0000313" key="9">
    <source>
        <dbReference type="Proteomes" id="UP000317977"/>
    </source>
</evidence>
<dbReference type="PANTHER" id="PTHR47371:SF3">
    <property type="entry name" value="PHOSPHOGLYCEROL TRANSFERASE I"/>
    <property type="match status" value="1"/>
</dbReference>
<dbReference type="GO" id="GO:0005886">
    <property type="term" value="C:plasma membrane"/>
    <property type="evidence" value="ECO:0007669"/>
    <property type="project" value="UniProtKB-SubCell"/>
</dbReference>
<dbReference type="InterPro" id="IPR000917">
    <property type="entry name" value="Sulfatase_N"/>
</dbReference>
<dbReference type="Proteomes" id="UP000317977">
    <property type="component" value="Unassembled WGS sequence"/>
</dbReference>
<evidence type="ECO:0000313" key="8">
    <source>
        <dbReference type="EMBL" id="TWU51203.1"/>
    </source>
</evidence>
<evidence type="ECO:0000259" key="7">
    <source>
        <dbReference type="Pfam" id="PF00884"/>
    </source>
</evidence>
<name>A0A5C6EN91_9BACT</name>
<protein>
    <submittedName>
        <fullName evidence="8">Sulfatase</fullName>
    </submittedName>
</protein>
<dbReference type="EMBL" id="SJPX01000003">
    <property type="protein sequence ID" value="TWU51203.1"/>
    <property type="molecule type" value="Genomic_DNA"/>
</dbReference>
<dbReference type="Pfam" id="PF00884">
    <property type="entry name" value="Sulfatase"/>
    <property type="match status" value="1"/>
</dbReference>
<gene>
    <name evidence="8" type="ORF">Poly59_27940</name>
</gene>
<evidence type="ECO:0000256" key="6">
    <source>
        <dbReference type="SAM" id="Phobius"/>
    </source>
</evidence>
<evidence type="ECO:0000256" key="4">
    <source>
        <dbReference type="ARBA" id="ARBA00022989"/>
    </source>
</evidence>
<evidence type="ECO:0000256" key="2">
    <source>
        <dbReference type="ARBA" id="ARBA00022475"/>
    </source>
</evidence>
<dbReference type="SUPFAM" id="SSF53649">
    <property type="entry name" value="Alkaline phosphatase-like"/>
    <property type="match status" value="1"/>
</dbReference>
<dbReference type="InterPro" id="IPR050448">
    <property type="entry name" value="OpgB/LTA_synthase_biosynth"/>
</dbReference>
<dbReference type="OrthoDB" id="9766107at2"/>
<keyword evidence="4 6" id="KW-1133">Transmembrane helix</keyword>
<evidence type="ECO:0000256" key="3">
    <source>
        <dbReference type="ARBA" id="ARBA00022692"/>
    </source>
</evidence>
<keyword evidence="5 6" id="KW-0472">Membrane</keyword>
<sequence length="715" mass="79927">MLPIESQKRLIIYALLAALATFLIATFYPVGRPADETTQLSFASAYAWIAAQSLAPAIVVLIPLQLVTRLSPRLTCRVGMALLALLPITIFLDAIGFHWTGERLLSATTAHIAWSLLPGLIPFASFSTIAMTACAILTVLVLLWFSAWLSKYLADRWSTDHPGELSPLKIGWVLLAGTVLLGLPAMKHRTRTIAEMQDYSTRHPFCVLRVIGYRSVGMMIPTGESAVMSHLYGFGLSTAVQHRLDELKQVRIQLAVIDDKTERPSQEDRSDVLIIIMESLQASLLNEDVMPNSHKLASEGLMLTQHFTGGNASNLGIFSLLNGLEATWFPYADQFEPLANRFFHQADYELGFFGGTNDWHSFGMEPFINPKWYDRFKIEPVAWLESDQRAIDHVQEFLGRGNKSRKPRVAVLYLYSSHGPFASLPEEEVFQPAAESYVTPFSDAMRMPVWNKYRNAVRSLDKMLLPLLDRTRITAIVGDHGEAFLEDGTIGHGTRLSQIQNMTPGMIYFPGGKAKRITERTSHADILPTILDSIGIKTSSPVFEGVNINSTEPALLAQRRFASCSYMGGSLILTGPWTEKPDRPFAYRCAYSIKDWQIAPLNPVDTKGLQWIPPNEKSGNESRDSETIGDELGDWLIRRLGVNPMDDERDELELFAQYLTAPDHTIRLAAVNLAENVSRPSDELINLVSDRTADSQKEIRDAARKVVIQLQRRAR</sequence>
<evidence type="ECO:0000256" key="5">
    <source>
        <dbReference type="ARBA" id="ARBA00023136"/>
    </source>
</evidence>
<dbReference type="InterPro" id="IPR017850">
    <property type="entry name" value="Alkaline_phosphatase_core_sf"/>
</dbReference>
<keyword evidence="2" id="KW-1003">Cell membrane</keyword>
<comment type="caution">
    <text evidence="8">The sequence shown here is derived from an EMBL/GenBank/DDBJ whole genome shotgun (WGS) entry which is preliminary data.</text>
</comment>
<dbReference type="Gene3D" id="3.40.720.10">
    <property type="entry name" value="Alkaline Phosphatase, subunit A"/>
    <property type="match status" value="1"/>
</dbReference>
<keyword evidence="9" id="KW-1185">Reference proteome</keyword>